<feature type="non-terminal residue" evidence="1">
    <location>
        <position position="170"/>
    </location>
</feature>
<dbReference type="AlphaFoldDB" id="A0A5C9AGC2"/>
<dbReference type="Proteomes" id="UP000321461">
    <property type="component" value="Unassembled WGS sequence"/>
</dbReference>
<evidence type="ECO:0000313" key="2">
    <source>
        <dbReference type="Proteomes" id="UP000321461"/>
    </source>
</evidence>
<sequence length="170" mass="19903">MTKTSHSKIYSTESGITGGGFFKTHPLHFTKEQLEWIENIQLPKRLFLISATEFDDRYLYLHDDWRYRFSGNNLAILFSTGKYFCDLSPVSLKLLKYLTIAYINENSASVADKFAQFVATTFKQIEVITRESLIEKMQMLVAKTERNHSDSSQFYYTLYALRKLDRNGFF</sequence>
<name>A0A5C9AGC2_ECOLX</name>
<dbReference type="EMBL" id="VSBS01001490">
    <property type="protein sequence ID" value="TXS98401.1"/>
    <property type="molecule type" value="Genomic_DNA"/>
</dbReference>
<evidence type="ECO:0000313" key="1">
    <source>
        <dbReference type="EMBL" id="TXS98401.1"/>
    </source>
</evidence>
<protein>
    <submittedName>
        <fullName evidence="1">Site-specific integrase</fullName>
    </submittedName>
</protein>
<reference evidence="1 2" key="1">
    <citation type="submission" date="2019-08" db="EMBL/GenBank/DDBJ databases">
        <title>Whole genome analysis of cultivated E. coli strains isolated from CD patients and healthy donors.</title>
        <authorList>
            <person name="Siniagina M.N."/>
            <person name="Markelova M.I."/>
            <person name="Laikov A.V."/>
            <person name="Boulygina E.A."/>
            <person name="Khusnutdinova D.R."/>
            <person name="Kharchenko A."/>
            <person name="Grigoryeva T.V."/>
        </authorList>
    </citation>
    <scope>NUCLEOTIDE SEQUENCE [LARGE SCALE GENOMIC DNA]</scope>
    <source>
        <strain evidence="1 2">3_77_5</strain>
    </source>
</reference>
<gene>
    <name evidence="1" type="ORF">FWK02_28185</name>
</gene>
<accession>A0A5C9AGC2</accession>
<comment type="caution">
    <text evidence="1">The sequence shown here is derived from an EMBL/GenBank/DDBJ whole genome shotgun (WGS) entry which is preliminary data.</text>
</comment>
<proteinExistence type="predicted"/>
<organism evidence="1 2">
    <name type="scientific">Escherichia coli</name>
    <dbReference type="NCBI Taxonomy" id="562"/>
    <lineage>
        <taxon>Bacteria</taxon>
        <taxon>Pseudomonadati</taxon>
        <taxon>Pseudomonadota</taxon>
        <taxon>Gammaproteobacteria</taxon>
        <taxon>Enterobacterales</taxon>
        <taxon>Enterobacteriaceae</taxon>
        <taxon>Escherichia</taxon>
    </lineage>
</organism>